<evidence type="ECO:0000313" key="1">
    <source>
        <dbReference type="EMBL" id="BBA36185.1"/>
    </source>
</evidence>
<dbReference type="Proteomes" id="UP000266313">
    <property type="component" value="Chromosome"/>
</dbReference>
<dbReference type="EMBL" id="AP017928">
    <property type="protein sequence ID" value="BBA36185.1"/>
    <property type="molecule type" value="Genomic_DNA"/>
</dbReference>
<dbReference type="KEGG" id="mmai:sS8_4255"/>
<keyword evidence="2" id="KW-1185">Reference proteome</keyword>
<protein>
    <submittedName>
        <fullName evidence="1">Uncharacterized protein</fullName>
    </submittedName>
</protein>
<accession>A0A250KX31</accession>
<dbReference type="AlphaFoldDB" id="A0A250KX31"/>
<name>A0A250KX31_9GAMM</name>
<proteinExistence type="predicted"/>
<evidence type="ECO:0000313" key="2">
    <source>
        <dbReference type="Proteomes" id="UP000266313"/>
    </source>
</evidence>
<reference evidence="1 2" key="1">
    <citation type="submission" date="2016-12" db="EMBL/GenBank/DDBJ databases">
        <title>Genome sequencing of Methylocaldum marinum.</title>
        <authorList>
            <person name="Takeuchi M."/>
            <person name="Kamagata Y."/>
            <person name="Hiraoka S."/>
            <person name="Oshima K."/>
            <person name="Hattori M."/>
            <person name="Iwasaki W."/>
        </authorList>
    </citation>
    <scope>NUCLEOTIDE SEQUENCE [LARGE SCALE GENOMIC DNA]</scope>
    <source>
        <strain evidence="1 2">S8</strain>
    </source>
</reference>
<dbReference type="OrthoDB" id="8448847at2"/>
<sequence length="105" mass="12163">MTVIERDFGKKTRQTIRRFGELLCLDALHEANIRANPVPYLERASERIFQLERALFEAAQVVAPPEDSSPPGELVQVDKAEYERLLRCREIVEKALAEYARDEEF</sequence>
<gene>
    <name evidence="1" type="ORF">sS8_4255</name>
</gene>
<organism evidence="1 2">
    <name type="scientific">Methylocaldum marinum</name>
    <dbReference type="NCBI Taxonomy" id="1432792"/>
    <lineage>
        <taxon>Bacteria</taxon>
        <taxon>Pseudomonadati</taxon>
        <taxon>Pseudomonadota</taxon>
        <taxon>Gammaproteobacteria</taxon>
        <taxon>Methylococcales</taxon>
        <taxon>Methylococcaceae</taxon>
        <taxon>Methylocaldum</taxon>
    </lineage>
</organism>